<evidence type="ECO:0000259" key="10">
    <source>
        <dbReference type="Pfam" id="PF04151"/>
    </source>
</evidence>
<feature type="active site" description="Charge relay system" evidence="5">
    <location>
        <position position="571"/>
    </location>
</feature>
<dbReference type="InterPro" id="IPR015500">
    <property type="entry name" value="Peptidase_S8_subtilisin-rel"/>
</dbReference>
<dbReference type="PROSITE" id="PS00138">
    <property type="entry name" value="SUBTILASE_SER"/>
    <property type="match status" value="1"/>
</dbReference>
<sequence length="1088" mass="111960">MLAAGLLAGALAVTAANASAAPPAPATLVDTAETSATPKDAPAGALDAHDLDLLAEAEAENQPTVDLIVATRKGRAAEVARGFGAMGGLIATRNDKLGYLRTRVATSKVRKAAKLPGIFAVDLDEQLRGPDPRVVAEGDGGANTPSPQAPGANTPAVNAFMPTEEMGAVSFVKANPRFDGRGVTIGVLDSGVAIDHPALQKTTTGERKIVDWFTATSPLDGLGASPVDGTWLRMNTEVTGPEFTQGGQTFTAPAGSYRFALFAEKVTDNAAGTGDNGGDVNRDGDKTDTFGVLFDPQTNNIWVDSDADRDFTDGETLRPYSEKFQIGAFGVDKPETPVKDAMPFTVEFRKDVALNAAGTAKSDFVNIGIVDGGHGTHVAGITAANDLFGNAVFDGVAPGAKIVSARACTFTGGCTAAALTDGLVELVSRRKVDVVNISIGGLPALNDGNNARAELYDRLITDYGVQLFISAGNSGPGVNTIGDPSVASKAISVGAAVSKDTWLHNYGSVVRAEQALFPFSSRGPREDGGFKPNIVAPGSAISTTPMWTAGGPAAEAGYGLPAGYAMYNGTSMSSPQAAGAGALLLSAAKGTGAAVTPAALRRALYSTARTIAGEATYEQGHGQVNVGDAWKLLAKAPLATREYSVDAPVCTPLSDALKKPHRGDGLYNRCGASGGGHKIGQSRTYKITLTRTSGQAGKVAHNVAWKGNDGTFSGQPKTVKLDRNVPVTISVKARPTAGAHSAILLVDDPKTTFLDFEMSAVVVAADELVAPSYSTDYEGAVERSGPTSYFVNVPKGAAALKVNLSGIATSSQTRFIAINPYGVPVDPTTTTQCYTNLSDAKLCNPQQRVYAKPIPGIWEIEMEARRTSPTLDNPYTLAVSVFGVDVNPATLTLPVAPLGKDTPAGWDITNRFGSVSVTGKGGPLSSAAVKRPSIRNGEQLTYTVEVPAGVEKLTAAIKNPSDRGADLDLSVLRNGVQVGADADGDSDETVTIANPQAGTYTVVVDGYAVPTGTTEIDYLDAFSSSTLGSLTVTTPAITLASGATVKMAGMVSPKIAPAEGRKLLGDLTIVTADGAQVGSGNVVIDAVS</sequence>
<evidence type="ECO:0000256" key="3">
    <source>
        <dbReference type="ARBA" id="ARBA00022801"/>
    </source>
</evidence>
<keyword evidence="4 5" id="KW-0720">Serine protease</keyword>
<dbReference type="InterPro" id="IPR007280">
    <property type="entry name" value="Peptidase_C_arc/bac"/>
</dbReference>
<dbReference type="Proteomes" id="UP001499978">
    <property type="component" value="Unassembled WGS sequence"/>
</dbReference>
<feature type="region of interest" description="Disordered" evidence="7">
    <location>
        <begin position="130"/>
        <end position="154"/>
    </location>
</feature>
<dbReference type="Pfam" id="PF00082">
    <property type="entry name" value="Peptidase_S8"/>
    <property type="match status" value="1"/>
</dbReference>
<dbReference type="PROSITE" id="PS00136">
    <property type="entry name" value="SUBTILASE_ASP"/>
    <property type="match status" value="1"/>
</dbReference>
<evidence type="ECO:0000313" key="12">
    <source>
        <dbReference type="Proteomes" id="UP001499978"/>
    </source>
</evidence>
<feature type="active site" description="Charge relay system" evidence="5">
    <location>
        <position position="374"/>
    </location>
</feature>
<keyword evidence="8" id="KW-0732">Signal</keyword>
<evidence type="ECO:0000259" key="9">
    <source>
        <dbReference type="Pfam" id="PF00082"/>
    </source>
</evidence>
<keyword evidence="2 5" id="KW-0645">Protease</keyword>
<evidence type="ECO:0000256" key="7">
    <source>
        <dbReference type="SAM" id="MobiDB-lite"/>
    </source>
</evidence>
<dbReference type="Pfam" id="PF04151">
    <property type="entry name" value="PPC"/>
    <property type="match status" value="1"/>
</dbReference>
<feature type="domain" description="Peptidase S8/S53" evidence="9">
    <location>
        <begin position="180"/>
        <end position="622"/>
    </location>
</feature>
<dbReference type="PROSITE" id="PS51892">
    <property type="entry name" value="SUBTILASE"/>
    <property type="match status" value="1"/>
</dbReference>
<dbReference type="InterPro" id="IPR050131">
    <property type="entry name" value="Peptidase_S8_subtilisin-like"/>
</dbReference>
<keyword evidence="3 5" id="KW-0378">Hydrolase</keyword>
<comment type="caution">
    <text evidence="11">The sequence shown here is derived from an EMBL/GenBank/DDBJ whole genome shotgun (WGS) entry which is preliminary data.</text>
</comment>
<feature type="domain" description="Peptidase C-terminal archaeal/bacterial" evidence="10">
    <location>
        <begin position="941"/>
        <end position="1006"/>
    </location>
</feature>
<dbReference type="InterPro" id="IPR036852">
    <property type="entry name" value="Peptidase_S8/S53_dom_sf"/>
</dbReference>
<comment type="similarity">
    <text evidence="1 5 6">Belongs to the peptidase S8 family.</text>
</comment>
<organism evidence="11 12">
    <name type="scientific">Pilimelia columellifera subsp. columellifera</name>
    <dbReference type="NCBI Taxonomy" id="706583"/>
    <lineage>
        <taxon>Bacteria</taxon>
        <taxon>Bacillati</taxon>
        <taxon>Actinomycetota</taxon>
        <taxon>Actinomycetes</taxon>
        <taxon>Micromonosporales</taxon>
        <taxon>Micromonosporaceae</taxon>
        <taxon>Pilimelia</taxon>
    </lineage>
</organism>
<feature type="signal peptide" evidence="8">
    <location>
        <begin position="1"/>
        <end position="20"/>
    </location>
</feature>
<dbReference type="Gene3D" id="2.60.120.380">
    <property type="match status" value="1"/>
</dbReference>
<name>A0ABP6AMT3_9ACTN</name>
<dbReference type="InterPro" id="IPR023828">
    <property type="entry name" value="Peptidase_S8_Ser-AS"/>
</dbReference>
<proteinExistence type="inferred from homology"/>
<protein>
    <submittedName>
        <fullName evidence="11">S8 family serine peptidase</fullName>
    </submittedName>
</protein>
<dbReference type="PANTHER" id="PTHR43806">
    <property type="entry name" value="PEPTIDASE S8"/>
    <property type="match status" value="1"/>
</dbReference>
<dbReference type="SUPFAM" id="SSF52743">
    <property type="entry name" value="Subtilisin-like"/>
    <property type="match status" value="1"/>
</dbReference>
<dbReference type="InterPro" id="IPR023827">
    <property type="entry name" value="Peptidase_S8_Asp-AS"/>
</dbReference>
<gene>
    <name evidence="11" type="ORF">GCM10010201_14910</name>
</gene>
<dbReference type="PANTHER" id="PTHR43806:SF11">
    <property type="entry name" value="CEREVISIN-RELATED"/>
    <property type="match status" value="1"/>
</dbReference>
<evidence type="ECO:0000256" key="2">
    <source>
        <dbReference type="ARBA" id="ARBA00022670"/>
    </source>
</evidence>
<reference evidence="12" key="1">
    <citation type="journal article" date="2019" name="Int. J. Syst. Evol. Microbiol.">
        <title>The Global Catalogue of Microorganisms (GCM) 10K type strain sequencing project: providing services to taxonomists for standard genome sequencing and annotation.</title>
        <authorList>
            <consortium name="The Broad Institute Genomics Platform"/>
            <consortium name="The Broad Institute Genome Sequencing Center for Infectious Disease"/>
            <person name="Wu L."/>
            <person name="Ma J."/>
        </authorList>
    </citation>
    <scope>NUCLEOTIDE SEQUENCE [LARGE SCALE GENOMIC DNA]</scope>
    <source>
        <strain evidence="12">JCM 3367</strain>
    </source>
</reference>
<feature type="chain" id="PRO_5046572091" evidence="8">
    <location>
        <begin position="21"/>
        <end position="1088"/>
    </location>
</feature>
<keyword evidence="12" id="KW-1185">Reference proteome</keyword>
<evidence type="ECO:0000256" key="1">
    <source>
        <dbReference type="ARBA" id="ARBA00011073"/>
    </source>
</evidence>
<dbReference type="InterPro" id="IPR000209">
    <property type="entry name" value="Peptidase_S8/S53_dom"/>
</dbReference>
<dbReference type="PRINTS" id="PR00723">
    <property type="entry name" value="SUBTILISIN"/>
</dbReference>
<evidence type="ECO:0000256" key="4">
    <source>
        <dbReference type="ARBA" id="ARBA00022825"/>
    </source>
</evidence>
<feature type="active site" description="Charge relay system" evidence="5">
    <location>
        <position position="189"/>
    </location>
</feature>
<dbReference type="Gene3D" id="3.40.50.200">
    <property type="entry name" value="Peptidase S8/S53 domain"/>
    <property type="match status" value="2"/>
</dbReference>
<evidence type="ECO:0000256" key="5">
    <source>
        <dbReference type="PROSITE-ProRule" id="PRU01240"/>
    </source>
</evidence>
<accession>A0ABP6AMT3</accession>
<evidence type="ECO:0000256" key="6">
    <source>
        <dbReference type="RuleBase" id="RU003355"/>
    </source>
</evidence>
<dbReference type="EMBL" id="BAAARY010000005">
    <property type="protein sequence ID" value="GAA2518881.1"/>
    <property type="molecule type" value="Genomic_DNA"/>
</dbReference>
<evidence type="ECO:0000256" key="8">
    <source>
        <dbReference type="SAM" id="SignalP"/>
    </source>
</evidence>
<evidence type="ECO:0000313" key="11">
    <source>
        <dbReference type="EMBL" id="GAA2518881.1"/>
    </source>
</evidence>